<keyword evidence="1" id="KW-1133">Transmembrane helix</keyword>
<dbReference type="EMBL" id="BSDE01000001">
    <property type="protein sequence ID" value="GLH72309.1"/>
    <property type="molecule type" value="Genomic_DNA"/>
</dbReference>
<protein>
    <submittedName>
        <fullName evidence="2">Uncharacterized protein</fullName>
    </submittedName>
</protein>
<reference evidence="2 3" key="1">
    <citation type="journal article" date="2023" name="Antonie Van Leeuwenhoek">
        <title>Mesoterricola silvestris gen. nov., sp. nov., Mesoterricola sediminis sp. nov., Geothrix oryzae sp. nov., Geothrix edaphica sp. nov., Geothrix rubra sp. nov., and Geothrix limicola sp. nov., six novel members of Acidobacteriota isolated from soils.</title>
        <authorList>
            <person name="Itoh H."/>
            <person name="Sugisawa Y."/>
            <person name="Mise K."/>
            <person name="Xu Z."/>
            <person name="Kuniyasu M."/>
            <person name="Ushijima N."/>
            <person name="Kawano K."/>
            <person name="Kobayashi E."/>
            <person name="Shiratori Y."/>
            <person name="Masuda Y."/>
            <person name="Senoo K."/>
        </authorList>
    </citation>
    <scope>NUCLEOTIDE SEQUENCE [LARGE SCALE GENOMIC DNA]</scope>
    <source>
        <strain evidence="2 3">Red804</strain>
    </source>
</reference>
<feature type="transmembrane region" description="Helical" evidence="1">
    <location>
        <begin position="12"/>
        <end position="29"/>
    </location>
</feature>
<proteinExistence type="predicted"/>
<keyword evidence="1" id="KW-0812">Transmembrane</keyword>
<evidence type="ECO:0000313" key="3">
    <source>
        <dbReference type="Proteomes" id="UP001165069"/>
    </source>
</evidence>
<organism evidence="2 3">
    <name type="scientific">Geothrix limicola</name>
    <dbReference type="NCBI Taxonomy" id="2927978"/>
    <lineage>
        <taxon>Bacteria</taxon>
        <taxon>Pseudomonadati</taxon>
        <taxon>Acidobacteriota</taxon>
        <taxon>Holophagae</taxon>
        <taxon>Holophagales</taxon>
        <taxon>Holophagaceae</taxon>
        <taxon>Geothrix</taxon>
    </lineage>
</organism>
<keyword evidence="3" id="KW-1185">Reference proteome</keyword>
<evidence type="ECO:0000256" key="1">
    <source>
        <dbReference type="SAM" id="Phobius"/>
    </source>
</evidence>
<dbReference type="Proteomes" id="UP001165069">
    <property type="component" value="Unassembled WGS sequence"/>
</dbReference>
<gene>
    <name evidence="2" type="ORF">GETHLI_08110</name>
</gene>
<comment type="caution">
    <text evidence="2">The sequence shown here is derived from an EMBL/GenBank/DDBJ whole genome shotgun (WGS) entry which is preliminary data.</text>
</comment>
<evidence type="ECO:0000313" key="2">
    <source>
        <dbReference type="EMBL" id="GLH72309.1"/>
    </source>
</evidence>
<keyword evidence="1" id="KW-0472">Membrane</keyword>
<sequence>MAYAGWFIDGPWWWLALWLPSLALIFPFGSGRKEHRS</sequence>
<name>A0ABQ5QBW3_9BACT</name>
<accession>A0ABQ5QBW3</accession>